<evidence type="ECO:0008006" key="2">
    <source>
        <dbReference type="Google" id="ProtNLM"/>
    </source>
</evidence>
<sequence length="396" mass="46434">MLQRLHLIALFHQGLTLARPFGQGLQATEGVLERLGYIQIDTLSIVERAHHHTLWTRVPDYQPDYLHQLVRERRVFEYWFHAASYLPICDYRFALPKMSAIKRGESHYYANVDDKYMHHVHDRIRIDGPLKARHFESTTTKNGKWWNWKPTKRALEKLFMQGDLMITRRDGMEKVYDLTERVLPGDINTSEPSLLEFSEYLLNVSLRANGFTTLKQLTYLRPGKALRKALGTVLQQKIEAGTVMECIIDGMPPVYAAQNVFEIKINRPAANVRLLSPFDNAIIHRERVQQLFEFDYRLECYTPKEKRQFGYFCLPILYKDSLVGRVDCKAHRKTGNFELIHLHLEAKIVDLDHFITHFTKTVYRFSTFNNCHSICVSNITPKKLASLVRRAFNQWH</sequence>
<organism evidence="1">
    <name type="scientific">hydrothermal vent metagenome</name>
    <dbReference type="NCBI Taxonomy" id="652676"/>
    <lineage>
        <taxon>unclassified sequences</taxon>
        <taxon>metagenomes</taxon>
        <taxon>ecological metagenomes</taxon>
    </lineage>
</organism>
<dbReference type="Pfam" id="PF06224">
    <property type="entry name" value="AlkZ-like"/>
    <property type="match status" value="1"/>
</dbReference>
<dbReference type="AlphaFoldDB" id="A0A3B0YYV6"/>
<accession>A0A3B0YYV6</accession>
<dbReference type="EMBL" id="UOFO01000048">
    <property type="protein sequence ID" value="VAW84581.1"/>
    <property type="molecule type" value="Genomic_DNA"/>
</dbReference>
<dbReference type="PANTHER" id="PTHR30528:SF0">
    <property type="entry name" value="CYTOPLASMIC PROTEIN"/>
    <property type="match status" value="1"/>
</dbReference>
<evidence type="ECO:0000313" key="1">
    <source>
        <dbReference type="EMBL" id="VAW84581.1"/>
    </source>
</evidence>
<dbReference type="PANTHER" id="PTHR30528">
    <property type="entry name" value="CYTOPLASMIC PROTEIN"/>
    <property type="match status" value="1"/>
</dbReference>
<proteinExistence type="predicted"/>
<name>A0A3B0YYV6_9ZZZZ</name>
<protein>
    <recommendedName>
        <fullName evidence="2">Winged helix-turn-helix domain-containing protein</fullName>
    </recommendedName>
</protein>
<dbReference type="InterPro" id="IPR009351">
    <property type="entry name" value="AlkZ-like"/>
</dbReference>
<gene>
    <name evidence="1" type="ORF">MNBD_GAMMA16-528</name>
</gene>
<reference evidence="1" key="1">
    <citation type="submission" date="2018-06" db="EMBL/GenBank/DDBJ databases">
        <authorList>
            <person name="Zhirakovskaya E."/>
        </authorList>
    </citation>
    <scope>NUCLEOTIDE SEQUENCE</scope>
</reference>